<dbReference type="GO" id="GO:0016020">
    <property type="term" value="C:membrane"/>
    <property type="evidence" value="ECO:0007669"/>
    <property type="project" value="UniProtKB-SubCell"/>
</dbReference>
<evidence type="ECO:0000256" key="9">
    <source>
        <dbReference type="ARBA" id="ARBA00023303"/>
    </source>
</evidence>
<keyword evidence="7" id="KW-0675">Receptor</keyword>
<feature type="transmembrane region" description="Helical" evidence="10">
    <location>
        <begin position="135"/>
        <end position="157"/>
    </location>
</feature>
<dbReference type="InterPro" id="IPR001638">
    <property type="entry name" value="Solute-binding_3/MltF_N"/>
</dbReference>
<evidence type="ECO:0000313" key="13">
    <source>
        <dbReference type="EMBL" id="BBX52131.1"/>
    </source>
</evidence>
<dbReference type="InterPro" id="IPR015683">
    <property type="entry name" value="Ionotropic_Glu_rcpt"/>
</dbReference>
<reference evidence="13 14" key="1">
    <citation type="journal article" date="2019" name="Emerg. Microbes Infect.">
        <title>Comprehensive subspecies identification of 175 nontuberculous mycobacteria species based on 7547 genomic profiles.</title>
        <authorList>
            <person name="Matsumoto Y."/>
            <person name="Kinjo T."/>
            <person name="Motooka D."/>
            <person name="Nabeya D."/>
            <person name="Jung N."/>
            <person name="Uechi K."/>
            <person name="Horii T."/>
            <person name="Iida T."/>
            <person name="Fujita J."/>
            <person name="Nakamura S."/>
        </authorList>
    </citation>
    <scope>NUCLEOTIDE SEQUENCE [LARGE SCALE GENOMIC DNA]</scope>
    <source>
        <strain evidence="13 14">JCM 12603</strain>
    </source>
</reference>
<evidence type="ECO:0000313" key="14">
    <source>
        <dbReference type="Proteomes" id="UP000466785"/>
    </source>
</evidence>
<keyword evidence="6 10" id="KW-0472">Membrane</keyword>
<evidence type="ECO:0000256" key="8">
    <source>
        <dbReference type="ARBA" id="ARBA00023180"/>
    </source>
</evidence>
<dbReference type="Pfam" id="PF00060">
    <property type="entry name" value="Lig_chan"/>
    <property type="match status" value="1"/>
</dbReference>
<dbReference type="SUPFAM" id="SSF53850">
    <property type="entry name" value="Periplasmic binding protein-like II"/>
    <property type="match status" value="1"/>
</dbReference>
<keyword evidence="2" id="KW-0813">Transport</keyword>
<gene>
    <name evidence="13" type="ORF">MPOR_31570</name>
</gene>
<evidence type="ECO:0000256" key="3">
    <source>
        <dbReference type="ARBA" id="ARBA00022692"/>
    </source>
</evidence>
<feature type="transmembrane region" description="Helical" evidence="10">
    <location>
        <begin position="163"/>
        <end position="185"/>
    </location>
</feature>
<evidence type="ECO:0000256" key="5">
    <source>
        <dbReference type="ARBA" id="ARBA00023065"/>
    </source>
</evidence>
<evidence type="ECO:0000256" key="10">
    <source>
        <dbReference type="SAM" id="Phobius"/>
    </source>
</evidence>
<evidence type="ECO:0000256" key="1">
    <source>
        <dbReference type="ARBA" id="ARBA00004141"/>
    </source>
</evidence>
<dbReference type="EMBL" id="AP022570">
    <property type="protein sequence ID" value="BBX52131.1"/>
    <property type="molecule type" value="Genomic_DNA"/>
</dbReference>
<sequence length="327" mass="35203">MGTGDDLTGFTIDVWEEIADRLDWQTRYVDVGDVAGQLRAVGDGRADIAAGAISLTSERGLSYDFSQPTLDAGLQIMVPTQTVEPASPSLTAFTKLVFSKTMLGWLIAALLISVLPAHILWLIERRHDTGAVSKHYFPGIFQAFAWGVGSLVGAGAAAPPRQWMARTMAILWAFVSIVFVSFYTANLTATLTLAKLEAQINGPADLYGKSVATVTGTTSASFLRTMGIDATAMASIEDCYRALLDGGYDAVVYDAPVLRYFVAHQGDGAALMAGPVFQEDDYGLVFRIGSQLRKPVDQTLLSMREDGSFGMIEEKWFGDDADSTVEG</sequence>
<feature type="transmembrane region" description="Helical" evidence="10">
    <location>
        <begin position="102"/>
        <end position="123"/>
    </location>
</feature>
<dbReference type="Gene3D" id="3.40.190.10">
    <property type="entry name" value="Periplasmic binding protein-like II"/>
    <property type="match status" value="3"/>
</dbReference>
<comment type="subcellular location">
    <subcellularLocation>
        <location evidence="1">Membrane</location>
        <topology evidence="1">Multi-pass membrane protein</topology>
    </subcellularLocation>
</comment>
<keyword evidence="8" id="KW-0325">Glycoprotein</keyword>
<feature type="domain" description="Solute-binding protein family 3/N-terminal" evidence="11">
    <location>
        <begin position="1"/>
        <end position="320"/>
    </location>
</feature>
<evidence type="ECO:0000256" key="2">
    <source>
        <dbReference type="ARBA" id="ARBA00022448"/>
    </source>
</evidence>
<keyword evidence="4 10" id="KW-1133">Transmembrane helix</keyword>
<keyword evidence="9" id="KW-0407">Ion channel</keyword>
<evidence type="ECO:0000256" key="6">
    <source>
        <dbReference type="ARBA" id="ARBA00023136"/>
    </source>
</evidence>
<keyword evidence="3 10" id="KW-0812">Transmembrane</keyword>
<dbReference type="Pfam" id="PF00497">
    <property type="entry name" value="SBP_bac_3"/>
    <property type="match status" value="1"/>
</dbReference>
<dbReference type="PANTHER" id="PTHR18966">
    <property type="entry name" value="IONOTROPIC GLUTAMATE RECEPTOR"/>
    <property type="match status" value="1"/>
</dbReference>
<evidence type="ECO:0000259" key="12">
    <source>
        <dbReference type="SMART" id="SM00079"/>
    </source>
</evidence>
<evidence type="ECO:0000256" key="4">
    <source>
        <dbReference type="ARBA" id="ARBA00022989"/>
    </source>
</evidence>
<dbReference type="SUPFAM" id="SSF81324">
    <property type="entry name" value="Voltage-gated potassium channels"/>
    <property type="match status" value="1"/>
</dbReference>
<keyword evidence="14" id="KW-1185">Reference proteome</keyword>
<proteinExistence type="predicted"/>
<accession>A0A6N4VBZ3</accession>
<dbReference type="GO" id="GO:0015276">
    <property type="term" value="F:ligand-gated monoatomic ion channel activity"/>
    <property type="evidence" value="ECO:0007669"/>
    <property type="project" value="InterPro"/>
</dbReference>
<evidence type="ECO:0000256" key="7">
    <source>
        <dbReference type="ARBA" id="ARBA00023170"/>
    </source>
</evidence>
<evidence type="ECO:0000259" key="11">
    <source>
        <dbReference type="SMART" id="SM00062"/>
    </source>
</evidence>
<name>A0A6N4VBZ3_9MYCO</name>
<feature type="domain" description="Ionotropic glutamate receptor C-terminal" evidence="12">
    <location>
        <begin position="3"/>
        <end position="319"/>
    </location>
</feature>
<dbReference type="AlphaFoldDB" id="A0A6N4VBZ3"/>
<evidence type="ECO:0008006" key="15">
    <source>
        <dbReference type="Google" id="ProtNLM"/>
    </source>
</evidence>
<dbReference type="SMART" id="SM00079">
    <property type="entry name" value="PBPe"/>
    <property type="match status" value="1"/>
</dbReference>
<organism evidence="13 14">
    <name type="scientific">Mycolicibacterium poriferae</name>
    <dbReference type="NCBI Taxonomy" id="39694"/>
    <lineage>
        <taxon>Bacteria</taxon>
        <taxon>Bacillati</taxon>
        <taxon>Actinomycetota</taxon>
        <taxon>Actinomycetes</taxon>
        <taxon>Mycobacteriales</taxon>
        <taxon>Mycobacteriaceae</taxon>
        <taxon>Mycolicibacterium</taxon>
    </lineage>
</organism>
<protein>
    <recommendedName>
        <fullName evidence="15">ABC transporter substrate-binding protein</fullName>
    </recommendedName>
</protein>
<keyword evidence="5" id="KW-0406">Ion transport</keyword>
<dbReference type="InterPro" id="IPR001320">
    <property type="entry name" value="Iontro_rcpt_C"/>
</dbReference>
<dbReference type="SMART" id="SM00062">
    <property type="entry name" value="PBPb"/>
    <property type="match status" value="1"/>
</dbReference>
<dbReference type="Proteomes" id="UP000466785">
    <property type="component" value="Chromosome"/>
</dbReference>
<dbReference type="KEGG" id="mpof:MPOR_31570"/>